<dbReference type="InterPro" id="IPR012967">
    <property type="entry name" value="COMT_dimerisation"/>
</dbReference>
<dbReference type="SUPFAM" id="SSF53335">
    <property type="entry name" value="S-adenosyl-L-methionine-dependent methyltransferases"/>
    <property type="match status" value="1"/>
</dbReference>
<keyword evidence="1" id="KW-0489">Methyltransferase</keyword>
<dbReference type="PANTHER" id="PTHR43712:SF2">
    <property type="entry name" value="O-METHYLTRANSFERASE CICE"/>
    <property type="match status" value="1"/>
</dbReference>
<dbReference type="OrthoDB" id="2410195at2759"/>
<gene>
    <name evidence="6" type="ORF">D9756_006140</name>
</gene>
<evidence type="ECO:0000256" key="2">
    <source>
        <dbReference type="ARBA" id="ARBA00022679"/>
    </source>
</evidence>
<reference evidence="6 7" key="1">
    <citation type="journal article" date="2020" name="ISME J.">
        <title>Uncovering the hidden diversity of litter-decomposition mechanisms in mushroom-forming fungi.</title>
        <authorList>
            <person name="Floudas D."/>
            <person name="Bentzer J."/>
            <person name="Ahren D."/>
            <person name="Johansson T."/>
            <person name="Persson P."/>
            <person name="Tunlid A."/>
        </authorList>
    </citation>
    <scope>NUCLEOTIDE SEQUENCE [LARGE SCALE GENOMIC DNA]</scope>
    <source>
        <strain evidence="6 7">CBS 146.42</strain>
    </source>
</reference>
<dbReference type="Gene3D" id="1.10.10.10">
    <property type="entry name" value="Winged helix-like DNA-binding domain superfamily/Winged helix DNA-binding domain"/>
    <property type="match status" value="1"/>
</dbReference>
<dbReference type="CDD" id="cd02440">
    <property type="entry name" value="AdoMet_MTases"/>
    <property type="match status" value="1"/>
</dbReference>
<dbReference type="InterPro" id="IPR036388">
    <property type="entry name" value="WH-like_DNA-bd_sf"/>
</dbReference>
<accession>A0A8H5D361</accession>
<feature type="domain" description="O-methyltransferase C-terminal" evidence="4">
    <location>
        <begin position="264"/>
        <end position="373"/>
    </location>
</feature>
<evidence type="ECO:0000256" key="3">
    <source>
        <dbReference type="ARBA" id="ARBA00022691"/>
    </source>
</evidence>
<dbReference type="InterPro" id="IPR029063">
    <property type="entry name" value="SAM-dependent_MTases_sf"/>
</dbReference>
<evidence type="ECO:0000256" key="1">
    <source>
        <dbReference type="ARBA" id="ARBA00022603"/>
    </source>
</evidence>
<keyword evidence="3" id="KW-0949">S-adenosyl-L-methionine</keyword>
<evidence type="ECO:0000259" key="5">
    <source>
        <dbReference type="Pfam" id="PF08100"/>
    </source>
</evidence>
<sequence length="466" mass="51662">MIQQSCSEMSELFSLQTTLNEALDAFRAEIAAQNLPEPSLQTSESHPMDHITYLPSPVMFEARRAALACLGQLMVLIRNPYDAIAASSWSAIEPASLRLAADLDLATIIGDSEDGVSLSELTAKTRIEEAKLERVFRCLITQGWFREPREGYFANNRMSNIIKNDQPGFHMATTMNHLFSKTAVYFPDMINHPDPEYRKKTDPSHCAFQMAFNTDLPYFGSVSWCSTYPEEATRFALAMGGVGPSSDPGTAADFPWTEICKGKDALVDIGGGQGTLCCSLALKYPEIKQFIVEDLVDCREAAEANIKSKNLTDRVIFEEQDFFTPQKLKGKYVFVIQRVLHDWSTEDGAKILRQIRDVLNEESNLLIIESLIKPAVVSSTGPSLKESLSKLDNNVYSPVPPPPFVPINFGEANRNQNGLNVGLSALCNAFERTLPQMEEMIAKAGLKIKKIHATRGWPSIIEVGLA</sequence>
<evidence type="ECO:0008006" key="8">
    <source>
        <dbReference type="Google" id="ProtNLM"/>
    </source>
</evidence>
<dbReference type="GO" id="GO:0032259">
    <property type="term" value="P:methylation"/>
    <property type="evidence" value="ECO:0007669"/>
    <property type="project" value="UniProtKB-KW"/>
</dbReference>
<name>A0A8H5D361_9AGAR</name>
<keyword evidence="2" id="KW-0808">Transferase</keyword>
<protein>
    <recommendedName>
        <fullName evidence="8">O-methyltransferase domain-containing protein</fullName>
    </recommendedName>
</protein>
<dbReference type="GO" id="GO:0008171">
    <property type="term" value="F:O-methyltransferase activity"/>
    <property type="evidence" value="ECO:0007669"/>
    <property type="project" value="InterPro"/>
</dbReference>
<dbReference type="EMBL" id="JAACJO010000011">
    <property type="protein sequence ID" value="KAF5352817.1"/>
    <property type="molecule type" value="Genomic_DNA"/>
</dbReference>
<evidence type="ECO:0000259" key="4">
    <source>
        <dbReference type="Pfam" id="PF00891"/>
    </source>
</evidence>
<dbReference type="Gene3D" id="3.40.50.150">
    <property type="entry name" value="Vaccinia Virus protein VP39"/>
    <property type="match status" value="1"/>
</dbReference>
<proteinExistence type="predicted"/>
<feature type="domain" description="O-methyltransferase dimerisation" evidence="5">
    <location>
        <begin position="93"/>
        <end position="161"/>
    </location>
</feature>
<dbReference type="Pfam" id="PF00891">
    <property type="entry name" value="Methyltransf_2"/>
    <property type="match status" value="1"/>
</dbReference>
<dbReference type="Proteomes" id="UP000559027">
    <property type="component" value="Unassembled WGS sequence"/>
</dbReference>
<keyword evidence="7" id="KW-1185">Reference proteome</keyword>
<evidence type="ECO:0000313" key="7">
    <source>
        <dbReference type="Proteomes" id="UP000559027"/>
    </source>
</evidence>
<dbReference type="InterPro" id="IPR016461">
    <property type="entry name" value="COMT-like"/>
</dbReference>
<dbReference type="AlphaFoldDB" id="A0A8H5D361"/>
<dbReference type="InterPro" id="IPR001077">
    <property type="entry name" value="COMT_C"/>
</dbReference>
<comment type="caution">
    <text evidence="6">The sequence shown here is derived from an EMBL/GenBank/DDBJ whole genome shotgun (WGS) entry which is preliminary data.</text>
</comment>
<dbReference type="InterPro" id="IPR036390">
    <property type="entry name" value="WH_DNA-bd_sf"/>
</dbReference>
<dbReference type="PROSITE" id="PS51683">
    <property type="entry name" value="SAM_OMT_II"/>
    <property type="match status" value="1"/>
</dbReference>
<dbReference type="SUPFAM" id="SSF46785">
    <property type="entry name" value="Winged helix' DNA-binding domain"/>
    <property type="match status" value="1"/>
</dbReference>
<dbReference type="PANTHER" id="PTHR43712">
    <property type="entry name" value="PUTATIVE (AFU_ORTHOLOGUE AFUA_4G14580)-RELATED"/>
    <property type="match status" value="1"/>
</dbReference>
<organism evidence="6 7">
    <name type="scientific">Leucocoprinus leucothites</name>
    <dbReference type="NCBI Taxonomy" id="201217"/>
    <lineage>
        <taxon>Eukaryota</taxon>
        <taxon>Fungi</taxon>
        <taxon>Dikarya</taxon>
        <taxon>Basidiomycota</taxon>
        <taxon>Agaricomycotina</taxon>
        <taxon>Agaricomycetes</taxon>
        <taxon>Agaricomycetidae</taxon>
        <taxon>Agaricales</taxon>
        <taxon>Agaricineae</taxon>
        <taxon>Agaricaceae</taxon>
        <taxon>Leucocoprinus</taxon>
    </lineage>
</organism>
<evidence type="ECO:0000313" key="6">
    <source>
        <dbReference type="EMBL" id="KAF5352817.1"/>
    </source>
</evidence>
<dbReference type="Pfam" id="PF08100">
    <property type="entry name" value="Dimerisation"/>
    <property type="match status" value="1"/>
</dbReference>